<sequence length="185" mass="21164">MDKIFITAEELLRDSFKLAKQVCEGEFKPNFIIGVWRGGAPVGIAIQEYLDYAGIQTDHIAIRTSSYTNIDQQEKTVRVHGLDYIVDNINADDRVLLVDDVFDSGRSILAILERLKKKTRRNMPEQIKIACPWYKPARNQTDIEPDYYVNETDGWLVFPHELKGLTLEEIQQGKPNIADTLPTIN</sequence>
<dbReference type="RefSeq" id="WP_189398155.1">
    <property type="nucleotide sequence ID" value="NZ_BMXA01000001.1"/>
</dbReference>
<keyword evidence="2" id="KW-0808">Transferase</keyword>
<evidence type="ECO:0000256" key="1">
    <source>
        <dbReference type="ARBA" id="ARBA00022676"/>
    </source>
</evidence>
<name>A0A918RFY1_9GAMM</name>
<dbReference type="Proteomes" id="UP000614811">
    <property type="component" value="Unassembled WGS sequence"/>
</dbReference>
<dbReference type="InterPro" id="IPR029057">
    <property type="entry name" value="PRTase-like"/>
</dbReference>
<comment type="caution">
    <text evidence="4">The sequence shown here is derived from an EMBL/GenBank/DDBJ whole genome shotgun (WGS) entry which is preliminary data.</text>
</comment>
<dbReference type="EMBL" id="BMXA01000001">
    <property type="protein sequence ID" value="GGZ97434.1"/>
    <property type="molecule type" value="Genomic_DNA"/>
</dbReference>
<proteinExistence type="predicted"/>
<evidence type="ECO:0000313" key="4">
    <source>
        <dbReference type="EMBL" id="GGZ97434.1"/>
    </source>
</evidence>
<evidence type="ECO:0000256" key="2">
    <source>
        <dbReference type="ARBA" id="ARBA00022679"/>
    </source>
</evidence>
<evidence type="ECO:0000313" key="5">
    <source>
        <dbReference type="Proteomes" id="UP000614811"/>
    </source>
</evidence>
<dbReference type="AlphaFoldDB" id="A0A918RFY1"/>
<dbReference type="PANTHER" id="PTHR43363:SF1">
    <property type="entry name" value="HYPOXANTHINE-GUANINE PHOSPHORIBOSYLTRANSFERASE"/>
    <property type="match status" value="1"/>
</dbReference>
<dbReference type="InterPro" id="IPR000836">
    <property type="entry name" value="PRTase_dom"/>
</dbReference>
<dbReference type="GO" id="GO:0016757">
    <property type="term" value="F:glycosyltransferase activity"/>
    <property type="evidence" value="ECO:0007669"/>
    <property type="project" value="UniProtKB-KW"/>
</dbReference>
<dbReference type="Pfam" id="PF00156">
    <property type="entry name" value="Pribosyltran"/>
    <property type="match status" value="1"/>
</dbReference>
<keyword evidence="5" id="KW-1185">Reference proteome</keyword>
<evidence type="ECO:0000259" key="3">
    <source>
        <dbReference type="Pfam" id="PF00156"/>
    </source>
</evidence>
<reference evidence="4" key="1">
    <citation type="journal article" date="2014" name="Int. J. Syst. Evol. Microbiol.">
        <title>Complete genome sequence of Corynebacterium casei LMG S-19264T (=DSM 44701T), isolated from a smear-ripened cheese.</title>
        <authorList>
            <consortium name="US DOE Joint Genome Institute (JGI-PGF)"/>
            <person name="Walter F."/>
            <person name="Albersmeier A."/>
            <person name="Kalinowski J."/>
            <person name="Ruckert C."/>
        </authorList>
    </citation>
    <scope>NUCLEOTIDE SEQUENCE</scope>
    <source>
        <strain evidence="4">KCTC 12711</strain>
    </source>
</reference>
<keyword evidence="1 4" id="KW-0328">Glycosyltransferase</keyword>
<organism evidence="4 5">
    <name type="scientific">Arenicella chitinivorans</name>
    <dbReference type="NCBI Taxonomy" id="1329800"/>
    <lineage>
        <taxon>Bacteria</taxon>
        <taxon>Pseudomonadati</taxon>
        <taxon>Pseudomonadota</taxon>
        <taxon>Gammaproteobacteria</taxon>
        <taxon>Arenicellales</taxon>
        <taxon>Arenicellaceae</taxon>
        <taxon>Arenicella</taxon>
    </lineage>
</organism>
<protein>
    <submittedName>
        <fullName evidence="4">Hypoxanthine phosphoribosyltransferase</fullName>
    </submittedName>
</protein>
<dbReference type="PANTHER" id="PTHR43363">
    <property type="entry name" value="HYPOXANTHINE PHOSPHORIBOSYLTRANSFERASE"/>
    <property type="match status" value="1"/>
</dbReference>
<reference evidence="4" key="2">
    <citation type="submission" date="2020-09" db="EMBL/GenBank/DDBJ databases">
        <authorList>
            <person name="Sun Q."/>
            <person name="Kim S."/>
        </authorList>
    </citation>
    <scope>NUCLEOTIDE SEQUENCE</scope>
    <source>
        <strain evidence="4">KCTC 12711</strain>
    </source>
</reference>
<gene>
    <name evidence="4" type="ORF">GCM10008090_02150</name>
</gene>
<accession>A0A918RFY1</accession>
<dbReference type="Gene3D" id="3.40.50.2020">
    <property type="match status" value="1"/>
</dbReference>
<feature type="domain" description="Phosphoribosyltransferase" evidence="3">
    <location>
        <begin position="11"/>
        <end position="156"/>
    </location>
</feature>
<dbReference type="CDD" id="cd06223">
    <property type="entry name" value="PRTases_typeI"/>
    <property type="match status" value="1"/>
</dbReference>
<dbReference type="SUPFAM" id="SSF53271">
    <property type="entry name" value="PRTase-like"/>
    <property type="match status" value="1"/>
</dbReference>